<evidence type="ECO:0000313" key="2">
    <source>
        <dbReference type="EMBL" id="KAK9883597.1"/>
    </source>
</evidence>
<feature type="domain" description="Transposable element P transposase-like RNase H" evidence="1">
    <location>
        <begin position="38"/>
        <end position="164"/>
    </location>
</feature>
<evidence type="ECO:0000259" key="1">
    <source>
        <dbReference type="Pfam" id="PF21787"/>
    </source>
</evidence>
<organism evidence="2 3">
    <name type="scientific">Henosepilachna vigintioctopunctata</name>
    <dbReference type="NCBI Taxonomy" id="420089"/>
    <lineage>
        <taxon>Eukaryota</taxon>
        <taxon>Metazoa</taxon>
        <taxon>Ecdysozoa</taxon>
        <taxon>Arthropoda</taxon>
        <taxon>Hexapoda</taxon>
        <taxon>Insecta</taxon>
        <taxon>Pterygota</taxon>
        <taxon>Neoptera</taxon>
        <taxon>Endopterygota</taxon>
        <taxon>Coleoptera</taxon>
        <taxon>Polyphaga</taxon>
        <taxon>Cucujiformia</taxon>
        <taxon>Coccinelloidea</taxon>
        <taxon>Coccinellidae</taxon>
        <taxon>Epilachninae</taxon>
        <taxon>Epilachnini</taxon>
        <taxon>Henosepilachna</taxon>
    </lineage>
</organism>
<dbReference type="EMBL" id="JARQZJ010000091">
    <property type="protein sequence ID" value="KAK9883597.1"/>
    <property type="molecule type" value="Genomic_DNA"/>
</dbReference>
<accession>A0AAW1USX9</accession>
<proteinExistence type="predicted"/>
<gene>
    <name evidence="2" type="ORF">WA026_001772</name>
</gene>
<dbReference type="Pfam" id="PF21787">
    <property type="entry name" value="TNP-like_RNaseH_N"/>
    <property type="match status" value="1"/>
</dbReference>
<dbReference type="Proteomes" id="UP001431783">
    <property type="component" value="Unassembled WGS sequence"/>
</dbReference>
<comment type="caution">
    <text evidence="2">The sequence shown here is derived from an EMBL/GenBank/DDBJ whole genome shotgun (WGS) entry which is preliminary data.</text>
</comment>
<name>A0AAW1USX9_9CUCU</name>
<keyword evidence="3" id="KW-1185">Reference proteome</keyword>
<protein>
    <recommendedName>
        <fullName evidence="1">Transposable element P transposase-like RNase H domain-containing protein</fullName>
    </recommendedName>
</protein>
<sequence length="165" mass="18842">MSIKSNTLYEHIREKDILFPPCKDTLMRYIQKLDSAFGFPQAIFDTLKLKTSRILSVDETALSEGIAINRETLQLKGFEYLGDYTAEHLRHTRADHALVFMFQPFQGKWVQVVGLFLSKDSVTSEILQKLLIECTILFEKAGIFVDGIVSDAAQWNRGVWKLLGI</sequence>
<dbReference type="AlphaFoldDB" id="A0AAW1USX9"/>
<reference evidence="2 3" key="1">
    <citation type="submission" date="2023-03" db="EMBL/GenBank/DDBJ databases">
        <title>Genome insight into feeding habits of ladybird beetles.</title>
        <authorList>
            <person name="Li H.-S."/>
            <person name="Huang Y.-H."/>
            <person name="Pang H."/>
        </authorList>
    </citation>
    <scope>NUCLEOTIDE SEQUENCE [LARGE SCALE GENOMIC DNA]</scope>
    <source>
        <strain evidence="2">SYSU_2023b</strain>
        <tissue evidence="2">Whole body</tissue>
    </source>
</reference>
<evidence type="ECO:0000313" key="3">
    <source>
        <dbReference type="Proteomes" id="UP001431783"/>
    </source>
</evidence>
<dbReference type="InterPro" id="IPR048365">
    <property type="entry name" value="TNP-like_RNaseH_N"/>
</dbReference>